<organism evidence="1 3">
    <name type="scientific">Jejuia pallidilutea</name>
    <dbReference type="NCBI Taxonomy" id="504487"/>
    <lineage>
        <taxon>Bacteria</taxon>
        <taxon>Pseudomonadati</taxon>
        <taxon>Bacteroidota</taxon>
        <taxon>Flavobacteriia</taxon>
        <taxon>Flavobacteriales</taxon>
        <taxon>Flavobacteriaceae</taxon>
        <taxon>Jejuia</taxon>
    </lineage>
</organism>
<evidence type="ECO:0000313" key="2">
    <source>
        <dbReference type="EMBL" id="GAL89743.1"/>
    </source>
</evidence>
<sequence length="104" mass="11143">MFLIGVLFVNSKALNTLEDNSSLSLSNLELIQVASAEGDGWGFGSVKAKIVLHFDAGTVTVVEIENGKKVYKQCTYEAYTICHDSGKIDCTPVGQVLDCPEDAA</sequence>
<proteinExistence type="predicted"/>
<reference evidence="4" key="1">
    <citation type="journal article" date="2014" name="Genome Announc.">
        <title>Draft Genome Sequence of Marine Flavobacterium Jejuia pallidilutea Strain 11shimoA1 and Pigmentation Mutants.</title>
        <authorList>
            <person name="Takatani N."/>
            <person name="Nakanishi M."/>
            <person name="Meirelles P."/>
            <person name="Mino S."/>
            <person name="Suda W."/>
            <person name="Oshima K."/>
            <person name="Hattori M."/>
            <person name="Ohkuma M."/>
            <person name="Hosokawa M."/>
            <person name="Miyashita K."/>
            <person name="Thompson F.L."/>
            <person name="Niwa A."/>
            <person name="Sawabe T."/>
            <person name="Sawabe T."/>
        </authorList>
    </citation>
    <scope>NUCLEOTIDE SEQUENCE [LARGE SCALE GENOMIC DNA]</scope>
    <source>
        <strain evidence="4">JCM 19538</strain>
    </source>
</reference>
<dbReference type="Proteomes" id="UP000029646">
    <property type="component" value="Unassembled WGS sequence"/>
</dbReference>
<comment type="caution">
    <text evidence="1">The sequence shown here is derived from an EMBL/GenBank/DDBJ whole genome shotgun (WGS) entry which is preliminary data.</text>
</comment>
<gene>
    <name evidence="1" type="ORF">JCM19302_3372</name>
    <name evidence="2" type="ORF">JCM19538_1775</name>
</gene>
<evidence type="ECO:0000313" key="1">
    <source>
        <dbReference type="EMBL" id="GAL73412.1"/>
    </source>
</evidence>
<dbReference type="RefSeq" id="WP_152572229.1">
    <property type="nucleotide sequence ID" value="NZ_BBNR01000051.1"/>
</dbReference>
<dbReference type="EMBL" id="BBNY01000043">
    <property type="protein sequence ID" value="GAL89743.1"/>
    <property type="molecule type" value="Genomic_DNA"/>
</dbReference>
<protein>
    <submittedName>
        <fullName evidence="1">Uncharacterized protein</fullName>
    </submittedName>
</protein>
<dbReference type="Proteomes" id="UP000030184">
    <property type="component" value="Unassembled WGS sequence"/>
</dbReference>
<dbReference type="AlphaFoldDB" id="A0A090X109"/>
<evidence type="ECO:0000313" key="3">
    <source>
        <dbReference type="Proteomes" id="UP000029646"/>
    </source>
</evidence>
<accession>A0A090X109</accession>
<name>A0A090X109_9FLAO</name>
<keyword evidence="4" id="KW-1185">Reference proteome</keyword>
<dbReference type="EMBL" id="BBNS01000063">
    <property type="protein sequence ID" value="GAL73412.1"/>
    <property type="molecule type" value="Genomic_DNA"/>
</dbReference>
<evidence type="ECO:0000313" key="4">
    <source>
        <dbReference type="Proteomes" id="UP000030184"/>
    </source>
</evidence>